<evidence type="ECO:0000313" key="2">
    <source>
        <dbReference type="EMBL" id="SGY55734.1"/>
    </source>
</evidence>
<dbReference type="AlphaFoldDB" id="A0A2X0M5V8"/>
<feature type="region of interest" description="Disordered" evidence="1">
    <location>
        <begin position="1"/>
        <end position="40"/>
    </location>
</feature>
<gene>
    <name evidence="2" type="primary">BQ5605_C006g04069</name>
    <name evidence="2" type="ORF">BQ5605_C006G04069</name>
</gene>
<feature type="compositionally biased region" description="Basic residues" evidence="1">
    <location>
        <begin position="12"/>
        <end position="33"/>
    </location>
</feature>
<protein>
    <submittedName>
        <fullName evidence="2">BQ5605_C006g04069 protein</fullName>
    </submittedName>
</protein>
<name>A0A2X0M5V8_9BASI</name>
<feature type="region of interest" description="Disordered" evidence="1">
    <location>
        <begin position="182"/>
        <end position="230"/>
    </location>
</feature>
<reference evidence="2 3" key="1">
    <citation type="submission" date="2016-11" db="EMBL/GenBank/DDBJ databases">
        <authorList>
            <person name="Jaros S."/>
            <person name="Januszkiewicz K."/>
            <person name="Wedrychowicz H."/>
        </authorList>
    </citation>
    <scope>NUCLEOTIDE SEQUENCE [LARGE SCALE GENOMIC DNA]</scope>
</reference>
<sequence>MRQAPLGTRESRARRKKNKNHTTLPARKKKKSSCSRGATSDNGASYTLCLFFPARVSCVEGWVKAFPINGNEPGLTPGPAVLLLLSIISGSSLIPTSWPSRRLILIGILPNLERPNAGSSPGQNRTESFRRSARLTRMATKSAATSSTSASSLVAASASAGPQLPSTSDTYDFAALRGVLPAGHDSDYSDRKHAQERDREPAVGPSTSVLHSSNYSTPVRAHRETASGERAYARAERISEAVQMKRKSSPALEAYFFSPPTPEELANKIWPKEHEIGTEKALGEVIAGVINTVTGDRQLVACRNSPQYIGVAPDRVETTEKTADVVLLTHAAGAHNPTLPNVWALPRHADPQAKKADADADPDTNVNFNANVNGRGQHQNDEDDAKAKVDLNRAKHSFTHVAAVGETKAGNSAAEGQLFRRLSALLVTPIREYAIGFTLRGYRLKLYIMTACGLFFTNFKTVTEKTGELAASPPLHNLARQSPRPVHALPRLLPAGGRGVQRGSNDDVQLEESRNSDLAKCGNLTQEKRPRGLAPLVGVFRTEYRTLPMFLPGDGSLQGLTPRAKEVVVHEECYGSLGTLEITKQLPRSLEGAIEGHRQL</sequence>
<feature type="region of interest" description="Disordered" evidence="1">
    <location>
        <begin position="114"/>
        <end position="146"/>
    </location>
</feature>
<feature type="compositionally biased region" description="Basic and acidic residues" evidence="1">
    <location>
        <begin position="221"/>
        <end position="230"/>
    </location>
</feature>
<proteinExistence type="predicted"/>
<dbReference type="EMBL" id="FQNC01000044">
    <property type="protein sequence ID" value="SGY55734.1"/>
    <property type="molecule type" value="Genomic_DNA"/>
</dbReference>
<evidence type="ECO:0000313" key="3">
    <source>
        <dbReference type="Proteomes" id="UP000249464"/>
    </source>
</evidence>
<evidence type="ECO:0000256" key="1">
    <source>
        <dbReference type="SAM" id="MobiDB-lite"/>
    </source>
</evidence>
<keyword evidence="3" id="KW-1185">Reference proteome</keyword>
<feature type="compositionally biased region" description="Polar residues" evidence="1">
    <location>
        <begin position="205"/>
        <end position="217"/>
    </location>
</feature>
<accession>A0A2X0M5V8</accession>
<dbReference type="Proteomes" id="UP000249464">
    <property type="component" value="Unassembled WGS sequence"/>
</dbReference>
<feature type="compositionally biased region" description="Basic and acidic residues" evidence="1">
    <location>
        <begin position="184"/>
        <end position="201"/>
    </location>
</feature>
<feature type="compositionally biased region" description="Polar residues" evidence="1">
    <location>
        <begin position="117"/>
        <end position="126"/>
    </location>
</feature>
<organism evidence="2 3">
    <name type="scientific">Microbotryum silenes-dioicae</name>
    <dbReference type="NCBI Taxonomy" id="796604"/>
    <lineage>
        <taxon>Eukaryota</taxon>
        <taxon>Fungi</taxon>
        <taxon>Dikarya</taxon>
        <taxon>Basidiomycota</taxon>
        <taxon>Pucciniomycotina</taxon>
        <taxon>Microbotryomycetes</taxon>
        <taxon>Microbotryales</taxon>
        <taxon>Microbotryaceae</taxon>
        <taxon>Microbotryum</taxon>
    </lineage>
</organism>
<dbReference type="STRING" id="796604.A0A2X0M5V8"/>